<dbReference type="OrthoDB" id="6376512at2759"/>
<evidence type="ECO:0000256" key="1">
    <source>
        <dbReference type="ARBA" id="ARBA00004651"/>
    </source>
</evidence>
<evidence type="ECO:0000256" key="3">
    <source>
        <dbReference type="ARBA" id="ARBA00022475"/>
    </source>
</evidence>
<reference evidence="10 11" key="1">
    <citation type="submission" date="2015-04" db="EMBL/GenBank/DDBJ databases">
        <authorList>
            <person name="Syromyatnikov M.Y."/>
            <person name="Popov V.N."/>
        </authorList>
    </citation>
    <scope>NUCLEOTIDE SEQUENCE [LARGE SCALE GENOMIC DNA]</scope>
</reference>
<organism evidence="10 11">
    <name type="scientific">Clunio marinus</name>
    <dbReference type="NCBI Taxonomy" id="568069"/>
    <lineage>
        <taxon>Eukaryota</taxon>
        <taxon>Metazoa</taxon>
        <taxon>Ecdysozoa</taxon>
        <taxon>Arthropoda</taxon>
        <taxon>Hexapoda</taxon>
        <taxon>Insecta</taxon>
        <taxon>Pterygota</taxon>
        <taxon>Neoptera</taxon>
        <taxon>Endopterygota</taxon>
        <taxon>Diptera</taxon>
        <taxon>Nematocera</taxon>
        <taxon>Chironomoidea</taxon>
        <taxon>Chironomidae</taxon>
        <taxon>Clunio</taxon>
    </lineage>
</organism>
<protein>
    <submittedName>
        <fullName evidence="10">CLUMA_CG009312, isoform A</fullName>
    </submittedName>
</protein>
<dbReference type="SUPFAM" id="SSF81321">
    <property type="entry name" value="Family A G protein-coupled receptor-like"/>
    <property type="match status" value="1"/>
</dbReference>
<evidence type="ECO:0000313" key="11">
    <source>
        <dbReference type="Proteomes" id="UP000183832"/>
    </source>
</evidence>
<dbReference type="GO" id="GO:0032870">
    <property type="term" value="P:cellular response to hormone stimulus"/>
    <property type="evidence" value="ECO:0007669"/>
    <property type="project" value="TreeGrafter"/>
</dbReference>
<dbReference type="AlphaFoldDB" id="A0A1J1IBP9"/>
<dbReference type="Pfam" id="PF00001">
    <property type="entry name" value="7tm_1"/>
    <property type="match status" value="1"/>
</dbReference>
<evidence type="ECO:0000259" key="9">
    <source>
        <dbReference type="PROSITE" id="PS50262"/>
    </source>
</evidence>
<dbReference type="STRING" id="568069.A0A1J1IBP9"/>
<gene>
    <name evidence="10" type="ORF">CLUMA_CG009312</name>
</gene>
<dbReference type="PRINTS" id="PR00237">
    <property type="entry name" value="GPCRRHODOPSN"/>
</dbReference>
<feature type="transmembrane region" description="Helical" evidence="8">
    <location>
        <begin position="15"/>
        <end position="37"/>
    </location>
</feature>
<feature type="transmembrane region" description="Helical" evidence="8">
    <location>
        <begin position="141"/>
        <end position="162"/>
    </location>
</feature>
<evidence type="ECO:0000256" key="7">
    <source>
        <dbReference type="ARBA" id="ARBA00023170"/>
    </source>
</evidence>
<evidence type="ECO:0000256" key="4">
    <source>
        <dbReference type="ARBA" id="ARBA00022692"/>
    </source>
</evidence>
<evidence type="ECO:0000256" key="8">
    <source>
        <dbReference type="SAM" id="Phobius"/>
    </source>
</evidence>
<accession>A0A1J1IBP9</accession>
<name>A0A1J1IBP9_9DIPT</name>
<feature type="transmembrane region" description="Helical" evidence="8">
    <location>
        <begin position="99"/>
        <end position="120"/>
    </location>
</feature>
<dbReference type="EMBL" id="CVRI01000043">
    <property type="protein sequence ID" value="CRK95865.1"/>
    <property type="molecule type" value="Genomic_DNA"/>
</dbReference>
<dbReference type="CDD" id="cd00637">
    <property type="entry name" value="7tm_classA_rhodopsin-like"/>
    <property type="match status" value="1"/>
</dbReference>
<evidence type="ECO:0000256" key="2">
    <source>
        <dbReference type="ARBA" id="ARBA00010663"/>
    </source>
</evidence>
<dbReference type="GO" id="GO:0005886">
    <property type="term" value="C:plasma membrane"/>
    <property type="evidence" value="ECO:0007669"/>
    <property type="project" value="UniProtKB-SubCell"/>
</dbReference>
<keyword evidence="6 8" id="KW-0472">Membrane</keyword>
<dbReference type="GO" id="GO:0004930">
    <property type="term" value="F:G protein-coupled receptor activity"/>
    <property type="evidence" value="ECO:0007669"/>
    <property type="project" value="InterPro"/>
</dbReference>
<dbReference type="InterPro" id="IPR017452">
    <property type="entry name" value="GPCR_Rhodpsn_7TM"/>
</dbReference>
<feature type="transmembrane region" description="Helical" evidence="8">
    <location>
        <begin position="49"/>
        <end position="73"/>
    </location>
</feature>
<keyword evidence="5 8" id="KW-1133">Transmembrane helix</keyword>
<comment type="similarity">
    <text evidence="2">Belongs to the G-protein coupled receptor 1 family.</text>
</comment>
<sequence>MQHIVHGNLEALTQASFIFILAIAIILLNLLVIATLINFRGPQEVINIYLLSLAFADLICGVVIVPLSIYPALQSSDFESTWLYSQPYGEGFSEMLCRIAGYIEVTLFSITIYTFMWISVDRYLAVRKPLRYETVQTRTRCQCWMCFTWISAAMLCLPSLWTEEDATFDEYAYICVPNWNRMAAYSITLGILVLGPSVISIVYNYGYIFSMMRKIKSGVAIHDKEYATALAENLANPSHIMSFLLVFLFWLSWSPYIGIRIYQEVTGIEIENPLIHFGAVWVGILNGLWKFPLMCMMSSQFRLALRIFFLTICCRTQGRLQAEILGLDPDD</sequence>
<keyword evidence="11" id="KW-1185">Reference proteome</keyword>
<dbReference type="PROSITE" id="PS50262">
    <property type="entry name" value="G_PROTEIN_RECEP_F1_2"/>
    <property type="match status" value="1"/>
</dbReference>
<dbReference type="FunFam" id="1.20.1070.10:FF:000258">
    <property type="entry name" value="G-protein coupled receptor"/>
    <property type="match status" value="1"/>
</dbReference>
<keyword evidence="3" id="KW-1003">Cell membrane</keyword>
<evidence type="ECO:0000313" key="10">
    <source>
        <dbReference type="EMBL" id="CRK95865.1"/>
    </source>
</evidence>
<dbReference type="PANTHER" id="PTHR24241:SF170">
    <property type="entry name" value="G-PROTEIN COUPLED RECEPTORS FAMILY 1 PROFILE DOMAIN-CONTAINING PROTEIN"/>
    <property type="match status" value="1"/>
</dbReference>
<dbReference type="PANTHER" id="PTHR24241">
    <property type="entry name" value="NEUROPEPTIDE RECEPTOR-RELATED G-PROTEIN COUPLED RECEPTOR"/>
    <property type="match status" value="1"/>
</dbReference>
<dbReference type="Proteomes" id="UP000183832">
    <property type="component" value="Unassembled WGS sequence"/>
</dbReference>
<evidence type="ECO:0000256" key="6">
    <source>
        <dbReference type="ARBA" id="ARBA00023136"/>
    </source>
</evidence>
<dbReference type="InterPro" id="IPR000276">
    <property type="entry name" value="GPCR_Rhodpsn"/>
</dbReference>
<feature type="transmembrane region" description="Helical" evidence="8">
    <location>
        <begin position="243"/>
        <end position="262"/>
    </location>
</feature>
<keyword evidence="4 8" id="KW-0812">Transmembrane</keyword>
<comment type="subcellular location">
    <subcellularLocation>
        <location evidence="1">Cell membrane</location>
        <topology evidence="1">Multi-pass membrane protein</topology>
    </subcellularLocation>
</comment>
<feature type="transmembrane region" description="Helical" evidence="8">
    <location>
        <begin position="182"/>
        <end position="206"/>
    </location>
</feature>
<dbReference type="Gene3D" id="1.20.1070.10">
    <property type="entry name" value="Rhodopsin 7-helix transmembrane proteins"/>
    <property type="match status" value="1"/>
</dbReference>
<keyword evidence="7" id="KW-0675">Receptor</keyword>
<feature type="domain" description="G-protein coupled receptors family 1 profile" evidence="9">
    <location>
        <begin position="28"/>
        <end position="256"/>
    </location>
</feature>
<proteinExistence type="inferred from homology"/>
<feature type="transmembrane region" description="Helical" evidence="8">
    <location>
        <begin position="274"/>
        <end position="293"/>
    </location>
</feature>
<dbReference type="GO" id="GO:0042277">
    <property type="term" value="F:peptide binding"/>
    <property type="evidence" value="ECO:0007669"/>
    <property type="project" value="TreeGrafter"/>
</dbReference>
<evidence type="ECO:0000256" key="5">
    <source>
        <dbReference type="ARBA" id="ARBA00022989"/>
    </source>
</evidence>